<dbReference type="EMBL" id="UZAU01000818">
    <property type="status" value="NOT_ANNOTATED_CDS"/>
    <property type="molecule type" value="Genomic_DNA"/>
</dbReference>
<evidence type="ECO:0000313" key="1">
    <source>
        <dbReference type="EnsemblPlants" id="cds.evm.model.10.1178"/>
    </source>
</evidence>
<protein>
    <submittedName>
        <fullName evidence="1">Uncharacterized protein</fullName>
    </submittedName>
</protein>
<name>A0A803QIR7_CANSA</name>
<dbReference type="EnsemblPlants" id="evm.model.10.1178">
    <property type="protein sequence ID" value="cds.evm.model.10.1178"/>
    <property type="gene ID" value="evm.TU.10.1178"/>
</dbReference>
<dbReference type="AlphaFoldDB" id="A0A803QIR7"/>
<dbReference type="Proteomes" id="UP000596661">
    <property type="component" value="Unassembled WGS sequence"/>
</dbReference>
<keyword evidence="2" id="KW-1185">Reference proteome</keyword>
<accession>A0A803QIR7</accession>
<organism evidence="1 2">
    <name type="scientific">Cannabis sativa</name>
    <name type="common">Hemp</name>
    <name type="synonym">Marijuana</name>
    <dbReference type="NCBI Taxonomy" id="3483"/>
    <lineage>
        <taxon>Eukaryota</taxon>
        <taxon>Viridiplantae</taxon>
        <taxon>Streptophyta</taxon>
        <taxon>Embryophyta</taxon>
        <taxon>Tracheophyta</taxon>
        <taxon>Spermatophyta</taxon>
        <taxon>Magnoliopsida</taxon>
        <taxon>eudicotyledons</taxon>
        <taxon>Gunneridae</taxon>
        <taxon>Pentapetalae</taxon>
        <taxon>rosids</taxon>
        <taxon>fabids</taxon>
        <taxon>Rosales</taxon>
        <taxon>Cannabaceae</taxon>
        <taxon>Cannabis</taxon>
    </lineage>
</organism>
<dbReference type="Gramene" id="evm.model.10.1178">
    <property type="protein sequence ID" value="cds.evm.model.10.1178"/>
    <property type="gene ID" value="evm.TU.10.1178"/>
</dbReference>
<reference evidence="1" key="1">
    <citation type="submission" date="2021-03" db="UniProtKB">
        <authorList>
            <consortium name="EnsemblPlants"/>
        </authorList>
    </citation>
    <scope>IDENTIFICATION</scope>
</reference>
<evidence type="ECO:0000313" key="2">
    <source>
        <dbReference type="Proteomes" id="UP000596661"/>
    </source>
</evidence>
<proteinExistence type="predicted"/>
<dbReference type="OMA" id="CWIGVVG"/>
<sequence length="682" mass="69614">MITLTLRSLALIEVHRQTAASKSTKPLSTGQHLSFAFPPIPILTKPPKTSTHAPSFRVSMGHVSCVGDGGGHTEGGGLGVTGSGVEGGGLGTTGSGVVGGGFGTAGDGVVGGGLGITGVGVRGGGTTGDGIEGGGFGTTGSGVEGGGLGTTGVGVVGGGFGTIGDGVEGGGFGTTGDGVAGGGFGIHEGLVSGGGLLGTTGDGIEGGGLGTTGSGVEGGFRYHSVGVVGGGFGTIGDGVEGGGFGTTVCGCRGRWLWYNGGGVVGGGFGTTIVVWRRFRYHAAAEKVGSLKNHRSLESRRRLRRELRYVCSAWRGRRRLRTAVFGVIGGEAVLKEGLRNQLEWKEGIGTRCWHQGESLGTSWRRWRRLRNKRVLVSEGGGFGTLSTGVDGGLWNHKMRRCWRRHKDQRHWCGRRRLRMLVLVVLMEGLRYPRSWRGRRGLGTLVCGVEEGFRNQMLGVEGGGLGIIGNHGVGVDGGGFGTRNRCRWWRLWNYSAALMEEALELQCLALMEGLRNQQHSVDGGGFGTLGVGVGRRRLWNSGVALMEGLGTSEGLGTIGVGVDGGALELLGVGVDGGGFGIIGAVLMEGAWEPTGVNGGLWNSWSRVSMEGLWNHSAGVDGGFRNLGVGVKGELRPSGLAVGGLGGCTMGGLRECGGGFGLYGGCGLTWGGCGLTWGGCFGGLG</sequence>